<organism evidence="1 2">
    <name type="scientific">Phrynosoma platyrhinos</name>
    <name type="common">Desert horned lizard</name>
    <dbReference type="NCBI Taxonomy" id="52577"/>
    <lineage>
        <taxon>Eukaryota</taxon>
        <taxon>Metazoa</taxon>
        <taxon>Chordata</taxon>
        <taxon>Craniata</taxon>
        <taxon>Vertebrata</taxon>
        <taxon>Euteleostomi</taxon>
        <taxon>Lepidosauria</taxon>
        <taxon>Squamata</taxon>
        <taxon>Bifurcata</taxon>
        <taxon>Unidentata</taxon>
        <taxon>Episquamata</taxon>
        <taxon>Toxicofera</taxon>
        <taxon>Iguania</taxon>
        <taxon>Phrynosomatidae</taxon>
        <taxon>Phrynosomatinae</taxon>
        <taxon>Phrynosoma</taxon>
    </lineage>
</organism>
<protein>
    <submittedName>
        <fullName evidence="1">Uncharacterized protein</fullName>
    </submittedName>
</protein>
<evidence type="ECO:0000313" key="2">
    <source>
        <dbReference type="Proteomes" id="UP000826234"/>
    </source>
</evidence>
<dbReference type="EMBL" id="JAIPUX010000026">
    <property type="protein sequence ID" value="KAH0631753.1"/>
    <property type="molecule type" value="Genomic_DNA"/>
</dbReference>
<dbReference type="Proteomes" id="UP000826234">
    <property type="component" value="Unassembled WGS sequence"/>
</dbReference>
<name>A0ABQ7TPZ9_PHRPL</name>
<evidence type="ECO:0000313" key="1">
    <source>
        <dbReference type="EMBL" id="KAH0631753.1"/>
    </source>
</evidence>
<sequence length="431" mass="49216">MKEEDNGEAVDEESELIVTFCKRPKLMPHARYDCSSNPFERAERETSRPLGKNAETCDECYCYICNKHAVECEDWVTPSLCHCNAHNKSKYWKDQWNFALIGSLAMFHLDLSETDADIQRGGECPAAEVPQITNQLQRLLILNDFPNSLYNKFIQFYQSIPFPTECHHLNSRYIELVRYLKMVKCYDFTRLQQIKNKIPFYLCKSGDILGGSHALFASYCQTCCLACLLSPSQFEMYLKIFRTGQVPSGKALENSSQWMSVGKNTSATSVYGQADSQAGLQQLITPQCWSALIRTFSSYSTLGEDGCLLPLVVKQPPPDLEEMILNESYYIVKDATTNGRFRSNIFPPEVYGVDSHLEIGFIFVVQFVRHLILREYRSLTSFLDVVLAFGKNVWALRLLLESLTYQDNALRTIVGLTITELQSRKTEMLSL</sequence>
<reference evidence="1 2" key="1">
    <citation type="journal article" date="2022" name="Gigascience">
        <title>A chromosome-level genome assembly and annotation of the desert horned lizard, Phrynosoma platyrhinos, provides insight into chromosomal rearrangements among reptiles.</title>
        <authorList>
            <person name="Koochekian N."/>
            <person name="Ascanio A."/>
            <person name="Farleigh K."/>
            <person name="Card D.C."/>
            <person name="Schield D.R."/>
            <person name="Castoe T.A."/>
            <person name="Jezkova T."/>
        </authorList>
    </citation>
    <scope>NUCLEOTIDE SEQUENCE [LARGE SCALE GENOMIC DNA]</scope>
    <source>
        <strain evidence="1">NK-2021</strain>
    </source>
</reference>
<gene>
    <name evidence="1" type="ORF">JD844_019519</name>
</gene>
<dbReference type="PANTHER" id="PTHR33443">
    <property type="entry name" value="ZGC:112980"/>
    <property type="match status" value="1"/>
</dbReference>
<accession>A0ABQ7TPZ9</accession>
<dbReference type="PANTHER" id="PTHR33443:SF30">
    <property type="entry name" value="SARCOSINE DEHYDROGENASE-2C PROTEIN"/>
    <property type="match status" value="1"/>
</dbReference>
<dbReference type="InterPro" id="IPR053234">
    <property type="entry name" value="RPM1_Interactor"/>
</dbReference>
<keyword evidence="2" id="KW-1185">Reference proteome</keyword>
<proteinExistence type="predicted"/>
<comment type="caution">
    <text evidence="1">The sequence shown here is derived from an EMBL/GenBank/DDBJ whole genome shotgun (WGS) entry which is preliminary data.</text>
</comment>